<dbReference type="AlphaFoldDB" id="A0A3N0BJ39"/>
<dbReference type="RefSeq" id="WP_123257145.1">
    <property type="nucleotide sequence ID" value="NZ_RBED01000158.1"/>
</dbReference>
<dbReference type="GO" id="GO:0030638">
    <property type="term" value="P:polyketide metabolic process"/>
    <property type="evidence" value="ECO:0007669"/>
    <property type="project" value="InterPro"/>
</dbReference>
<organism evidence="1 2">
    <name type="scientific">Arthrobacter oryzae</name>
    <dbReference type="NCBI Taxonomy" id="409290"/>
    <lineage>
        <taxon>Bacteria</taxon>
        <taxon>Bacillati</taxon>
        <taxon>Actinomycetota</taxon>
        <taxon>Actinomycetes</taxon>
        <taxon>Micrococcales</taxon>
        <taxon>Micrococcaceae</taxon>
        <taxon>Arthrobacter</taxon>
    </lineage>
</organism>
<reference evidence="1 2" key="1">
    <citation type="submission" date="2018-10" db="EMBL/GenBank/DDBJ databases">
        <title>Genome sequencing of Arthrobacter oryzae TNB02.</title>
        <authorList>
            <person name="Cho Y.-J."/>
            <person name="Cho A."/>
            <person name="Kim O.-S."/>
        </authorList>
    </citation>
    <scope>NUCLEOTIDE SEQUENCE [LARGE SCALE GENOMIC DNA]</scope>
    <source>
        <strain evidence="1 2">TNB02</strain>
    </source>
</reference>
<dbReference type="Pfam" id="PF07366">
    <property type="entry name" value="SnoaL"/>
    <property type="match status" value="1"/>
</dbReference>
<evidence type="ECO:0000313" key="1">
    <source>
        <dbReference type="EMBL" id="RNL48251.1"/>
    </source>
</evidence>
<protein>
    <submittedName>
        <fullName evidence="1">Ester cyclase</fullName>
    </submittedName>
</protein>
<proteinExistence type="predicted"/>
<gene>
    <name evidence="1" type="ORF">D7003_19945</name>
</gene>
<evidence type="ECO:0000313" key="2">
    <source>
        <dbReference type="Proteomes" id="UP000273807"/>
    </source>
</evidence>
<dbReference type="InterPro" id="IPR009959">
    <property type="entry name" value="Cyclase_SnoaL-like"/>
</dbReference>
<dbReference type="PANTHER" id="PTHR38436">
    <property type="entry name" value="POLYKETIDE CYCLASE SNOAL-LIKE DOMAIN"/>
    <property type="match status" value="1"/>
</dbReference>
<dbReference type="Gene3D" id="3.10.450.50">
    <property type="match status" value="1"/>
</dbReference>
<keyword evidence="2" id="KW-1185">Reference proteome</keyword>
<dbReference type="PANTHER" id="PTHR38436:SF1">
    <property type="entry name" value="ESTER CYCLASE"/>
    <property type="match status" value="1"/>
</dbReference>
<dbReference type="EMBL" id="RBED01000158">
    <property type="protein sequence ID" value="RNL48251.1"/>
    <property type="molecule type" value="Genomic_DNA"/>
</dbReference>
<dbReference type="InterPro" id="IPR032710">
    <property type="entry name" value="NTF2-like_dom_sf"/>
</dbReference>
<accession>A0A3N0BJ39</accession>
<name>A0A3N0BJ39_9MICC</name>
<dbReference type="Proteomes" id="UP000273807">
    <property type="component" value="Unassembled WGS sequence"/>
</dbReference>
<dbReference type="OrthoDB" id="129343at2"/>
<comment type="caution">
    <text evidence="1">The sequence shown here is derived from an EMBL/GenBank/DDBJ whole genome shotgun (WGS) entry which is preliminary data.</text>
</comment>
<sequence>MTDEIGLIGRFYREVLEGGNLALVDELTADNYVDHEEALPGQPPGKEGARYFVEMMRAAFPDIHIKAMDAALSAENMEACHVILTGTHRGEMAGIAPTGKTVEFDATDIVRVENGKVAEHWGTTDSLRLMQQMGAVPV</sequence>
<dbReference type="SUPFAM" id="SSF54427">
    <property type="entry name" value="NTF2-like"/>
    <property type="match status" value="1"/>
</dbReference>